<keyword evidence="1" id="KW-0732">Signal</keyword>
<comment type="caution">
    <text evidence="2">The sequence shown here is derived from an EMBL/GenBank/DDBJ whole genome shotgun (WGS) entry which is preliminary data.</text>
</comment>
<name>A0A6N6VWC1_9BACT</name>
<organism evidence="2 3">
    <name type="scientific">Silvanigrella paludirubra</name>
    <dbReference type="NCBI Taxonomy" id="2499159"/>
    <lineage>
        <taxon>Bacteria</taxon>
        <taxon>Pseudomonadati</taxon>
        <taxon>Bdellovibrionota</taxon>
        <taxon>Oligoflexia</taxon>
        <taxon>Silvanigrellales</taxon>
        <taxon>Silvanigrellaceae</taxon>
        <taxon>Silvanigrella</taxon>
    </lineage>
</organism>
<protein>
    <recommendedName>
        <fullName evidence="4">Outer membrane beta-barrel protein</fullName>
    </recommendedName>
</protein>
<reference evidence="2 3" key="1">
    <citation type="submission" date="2019-10" db="EMBL/GenBank/DDBJ databases">
        <title>New species of Slilvanegrellaceae.</title>
        <authorList>
            <person name="Pitt A."/>
            <person name="Hahn M.W."/>
        </authorList>
    </citation>
    <scope>NUCLEOTIDE SEQUENCE [LARGE SCALE GENOMIC DNA]</scope>
    <source>
        <strain evidence="2 3">SP-Ram-0.45-NSY-1</strain>
    </source>
</reference>
<evidence type="ECO:0008006" key="4">
    <source>
        <dbReference type="Google" id="ProtNLM"/>
    </source>
</evidence>
<accession>A0A6N6VWC1</accession>
<evidence type="ECO:0000313" key="3">
    <source>
        <dbReference type="Proteomes" id="UP000437748"/>
    </source>
</evidence>
<feature type="signal peptide" evidence="1">
    <location>
        <begin position="1"/>
        <end position="28"/>
    </location>
</feature>
<gene>
    <name evidence="2" type="ORF">GCL60_03255</name>
</gene>
<dbReference type="AlphaFoldDB" id="A0A6N6VWC1"/>
<dbReference type="Proteomes" id="UP000437748">
    <property type="component" value="Unassembled WGS sequence"/>
</dbReference>
<sequence>MTFFKFINHFKKIFIILFFFISNKFCFAQNTGTRQNERNNERWSLSTYFTERAKLKQSDLLIRFYSDGSGKNRPRIEPFAYGLWYNGLLSDGSTWEGIGYGGSLYFNNFISGIFKIPTPNIVPGVFGEHREEMSRNISRIDSYGPSLRFFGRNQQDSALFINLKNTQRDLQGQYYEEWNWETAAVIYIAQNIRLEGSWLFSNDDWPAFSSNYAKQSGFKLGGGIEIGFFRVSGFFEKNSFIIKNPNYTLNPNALKSFDEIRRVIQVGISI</sequence>
<dbReference type="EMBL" id="WFLM01000001">
    <property type="protein sequence ID" value="KAB8040965.1"/>
    <property type="molecule type" value="Genomic_DNA"/>
</dbReference>
<dbReference type="RefSeq" id="WP_153418488.1">
    <property type="nucleotide sequence ID" value="NZ_WFLM01000001.1"/>
</dbReference>
<evidence type="ECO:0000313" key="2">
    <source>
        <dbReference type="EMBL" id="KAB8040965.1"/>
    </source>
</evidence>
<keyword evidence="3" id="KW-1185">Reference proteome</keyword>
<evidence type="ECO:0000256" key="1">
    <source>
        <dbReference type="SAM" id="SignalP"/>
    </source>
</evidence>
<proteinExistence type="predicted"/>
<dbReference type="OrthoDB" id="5292150at2"/>
<feature type="chain" id="PRO_5026971417" description="Outer membrane beta-barrel protein" evidence="1">
    <location>
        <begin position="29"/>
        <end position="270"/>
    </location>
</feature>